<protein>
    <recommendedName>
        <fullName evidence="3">Lipoprotein</fullName>
    </recommendedName>
</protein>
<comment type="caution">
    <text evidence="1">The sequence shown here is derived from an EMBL/GenBank/DDBJ whole genome shotgun (WGS) entry which is preliminary data.</text>
</comment>
<evidence type="ECO:0000313" key="2">
    <source>
        <dbReference type="Proteomes" id="UP000199663"/>
    </source>
</evidence>
<sequence length="221" mass="24607">MLSIIKNPFASFLGLMTLFILTSSCEDTLESEVMVYSNDFSTLNLANFENARLFVFQSDTVVGFYHNEEVSMTIPDLPGHNILKVTVDILIHDSWDGNPDDGLSGPDIWYMKVDGQEVVRTTFSNSPCASTYCLKQSYPQDYFRQNDPKTGAVQTNLPGLCLFGASQSYTTRYSISRLVTHRSSSVKITLGDELKALNSPDPICDESWSIAKIEVTSMVVI</sequence>
<name>A0A1H3K2C7_9BACT</name>
<dbReference type="Proteomes" id="UP000199663">
    <property type="component" value="Unassembled WGS sequence"/>
</dbReference>
<organism evidence="1 2">
    <name type="scientific">Rhodonellum ikkaensis</name>
    <dbReference type="NCBI Taxonomy" id="336829"/>
    <lineage>
        <taxon>Bacteria</taxon>
        <taxon>Pseudomonadati</taxon>
        <taxon>Bacteroidota</taxon>
        <taxon>Cytophagia</taxon>
        <taxon>Cytophagales</taxon>
        <taxon>Cytophagaceae</taxon>
        <taxon>Rhodonellum</taxon>
    </lineage>
</organism>
<reference evidence="1 2" key="1">
    <citation type="submission" date="2016-10" db="EMBL/GenBank/DDBJ databases">
        <authorList>
            <person name="Varghese N."/>
            <person name="Submissions S."/>
        </authorList>
    </citation>
    <scope>NUCLEOTIDE SEQUENCE [LARGE SCALE GENOMIC DNA]</scope>
    <source>
        <strain evidence="1 2">DSM 17997</strain>
    </source>
</reference>
<accession>A0A1H3K2C7</accession>
<evidence type="ECO:0000313" key="1">
    <source>
        <dbReference type="EMBL" id="SDY46380.1"/>
    </source>
</evidence>
<proteinExistence type="predicted"/>
<keyword evidence="2" id="KW-1185">Reference proteome</keyword>
<dbReference type="EMBL" id="FNQC01000001">
    <property type="protein sequence ID" value="SDY46380.1"/>
    <property type="molecule type" value="Genomic_DNA"/>
</dbReference>
<dbReference type="RefSeq" id="WP_031327110.1">
    <property type="nucleotide sequence ID" value="NZ_FNQC01000001.1"/>
</dbReference>
<evidence type="ECO:0008006" key="3">
    <source>
        <dbReference type="Google" id="ProtNLM"/>
    </source>
</evidence>
<dbReference type="PROSITE" id="PS51257">
    <property type="entry name" value="PROKAR_LIPOPROTEIN"/>
    <property type="match status" value="1"/>
</dbReference>
<gene>
    <name evidence="1" type="ORF">SAMN05444412_101231</name>
</gene>